<dbReference type="Pfam" id="PF08448">
    <property type="entry name" value="PAS_4"/>
    <property type="match status" value="1"/>
</dbReference>
<dbReference type="AlphaFoldDB" id="A0A7K3WKF6"/>
<dbReference type="InterPro" id="IPR011495">
    <property type="entry name" value="Sig_transdc_His_kin_sub2_dim/P"/>
</dbReference>
<dbReference type="InterPro" id="IPR001610">
    <property type="entry name" value="PAC"/>
</dbReference>
<dbReference type="Proteomes" id="UP000486602">
    <property type="component" value="Unassembled WGS sequence"/>
</dbReference>
<dbReference type="PROSITE" id="PS50112">
    <property type="entry name" value="PAS"/>
    <property type="match status" value="2"/>
</dbReference>
<reference evidence="11 12" key="1">
    <citation type="submission" date="2020-02" db="EMBL/GenBank/DDBJ databases">
        <title>Out from the shadows clarifying the taxonomy of the family Cryomorphaceae and related taxa by utilizing the GTDB taxonomic framework.</title>
        <authorList>
            <person name="Bowman J.P."/>
        </authorList>
    </citation>
    <scope>NUCLEOTIDE SEQUENCE [LARGE SCALE GENOMIC DNA]</scope>
    <source>
        <strain evidence="11 12">QSSC 1-22</strain>
    </source>
</reference>
<evidence type="ECO:0000259" key="9">
    <source>
        <dbReference type="PROSITE" id="PS50112"/>
    </source>
</evidence>
<dbReference type="GO" id="GO:0016301">
    <property type="term" value="F:kinase activity"/>
    <property type="evidence" value="ECO:0007669"/>
    <property type="project" value="UniProtKB-KW"/>
</dbReference>
<keyword evidence="5" id="KW-0067">ATP-binding</keyword>
<dbReference type="PANTHER" id="PTHR43065">
    <property type="entry name" value="SENSOR HISTIDINE KINASE"/>
    <property type="match status" value="1"/>
</dbReference>
<dbReference type="SMART" id="SM00086">
    <property type="entry name" value="PAC"/>
    <property type="match status" value="3"/>
</dbReference>
<dbReference type="GO" id="GO:0005524">
    <property type="term" value="F:ATP binding"/>
    <property type="evidence" value="ECO:0007669"/>
    <property type="project" value="UniProtKB-KW"/>
</dbReference>
<dbReference type="CDD" id="cd00130">
    <property type="entry name" value="PAS"/>
    <property type="match status" value="3"/>
</dbReference>
<comment type="caution">
    <text evidence="11">The sequence shown here is derived from an EMBL/GenBank/DDBJ whole genome shotgun (WGS) entry which is preliminary data.</text>
</comment>
<dbReference type="EMBL" id="JAAGVY010000001">
    <property type="protein sequence ID" value="NEN22133.1"/>
    <property type="molecule type" value="Genomic_DNA"/>
</dbReference>
<keyword evidence="7" id="KW-0175">Coiled coil</keyword>
<name>A0A7K3WKF6_9FLAO</name>
<dbReference type="PROSITE" id="PS50109">
    <property type="entry name" value="HIS_KIN"/>
    <property type="match status" value="1"/>
</dbReference>
<gene>
    <name evidence="11" type="ORF">G3O08_01275</name>
</gene>
<dbReference type="Gene3D" id="3.30.450.20">
    <property type="entry name" value="PAS domain"/>
    <property type="match status" value="5"/>
</dbReference>
<dbReference type="Pfam" id="PF13426">
    <property type="entry name" value="PAS_9"/>
    <property type="match status" value="1"/>
</dbReference>
<proteinExistence type="predicted"/>
<dbReference type="InterPro" id="IPR005467">
    <property type="entry name" value="His_kinase_dom"/>
</dbReference>
<dbReference type="RefSeq" id="WP_163282845.1">
    <property type="nucleotide sequence ID" value="NZ_JAAGVY010000001.1"/>
</dbReference>
<feature type="domain" description="PAC" evidence="10">
    <location>
        <begin position="325"/>
        <end position="377"/>
    </location>
</feature>
<keyword evidence="3" id="KW-0547">Nucleotide-binding</keyword>
<dbReference type="GO" id="GO:0006355">
    <property type="term" value="P:regulation of DNA-templated transcription"/>
    <property type="evidence" value="ECO:0007669"/>
    <property type="project" value="InterPro"/>
</dbReference>
<dbReference type="Pfam" id="PF00989">
    <property type="entry name" value="PAS"/>
    <property type="match status" value="1"/>
</dbReference>
<feature type="domain" description="PAC" evidence="10">
    <location>
        <begin position="845"/>
        <end position="897"/>
    </location>
</feature>
<dbReference type="InterPro" id="IPR013656">
    <property type="entry name" value="PAS_4"/>
</dbReference>
<evidence type="ECO:0000313" key="11">
    <source>
        <dbReference type="EMBL" id="NEN22133.1"/>
    </source>
</evidence>
<feature type="coiled-coil region" evidence="7">
    <location>
        <begin position="223"/>
        <end position="255"/>
    </location>
</feature>
<evidence type="ECO:0000256" key="4">
    <source>
        <dbReference type="ARBA" id="ARBA00022777"/>
    </source>
</evidence>
<dbReference type="SUPFAM" id="SSF55785">
    <property type="entry name" value="PYP-like sensor domain (PAS domain)"/>
    <property type="match status" value="5"/>
</dbReference>
<evidence type="ECO:0000313" key="12">
    <source>
        <dbReference type="Proteomes" id="UP000486602"/>
    </source>
</evidence>
<sequence length="1100" mass="125850">MSKKPDFTIEVDRTVIGYADSIKMPAWIYNLDERKVVYHNKASKYLSRYTESLEESKNSFENLVKEKIDESLGNQCFLVSEIFLNSAFIARKFQIIVNRLSPTQVIITFLEFEPSTNFNSFKTTVLFCNQAGEITWRSKQSYDKRFDEIDSISDLLGKKDSKRLGELIKNSLKSNNSEVLPNVEVSFENISGEMHIECISFANKTTMVGLIFSDAQFQSELILEKSRAELAEEINEILKLEISEHKKTQQKLEETEYLSSTILNSSLNIILTFSKEQKISEFNKKAQEITGYSRDEVLGKEIDLILENVSEVKNVISSVNDKGYFEGELLCIKKDGSKFGVFAAVSLLKNNVGESQGYVCSLRDISEIKKWREIAAITEERYTDLFENATDLIQGVRKDGTFIYTNKSWYKHLDYTTSERDELKIFDLIIPKERKEFKKHFSNILNGEETQTRKWTLKGKKGKVLIVESIDNLKLKNGKPHTVRSVMRDITAASQAEHLAREQSAKVEAIIESGNIMFWTVNKAIKLTSFNNEYAKTIFKLYGKLPILDKGKGELKDKFAPKEYHSFWDRKYNEVFRTGKPLFFQTKTKDKQGIAYYREIYLRPIRSNGKNSGVTEVAGTGLDITDKKLTERKINEQTSKIQTIFDSTNHMIWSLDTKGKLTSFNNIFRVKLKERYGIDINVGDDGLKIAREIKISLKGGWNHVLARLKTGERLQIEIETKDREKKHHIDDISISPIYNDDGEIVELAGMAQTVTFKKAAEKKLKDQAAKINAIFNSTAMLMWTLDKNMRIVAYNKVFADKHFKMLGSEVGIGSNFLKTIQSKVAPESFEMLQKYYSAAFSGADQQFEGVLYSVDGEKKWMETFLNPIYSENNEIKEISCLSHEITDKKIIQEQMRESIHEKEILLQEVHHRVKNNLQVISSILNLQSSYVKDENSLSILRESQNRIKSMSFIHESLYQTKDFSNIEFSDYIFSLSKNLIHSYSLAVGKVKLITDFERTHLSLDQAIPCGLIANELISNALKYAFIGDAEGEISLSIKENEGKIVICIADNGIGLPKDLDYENSDSLGLQLVYTLIDQLDATIKVDTSIGTKYLITFDKQ</sequence>
<evidence type="ECO:0000256" key="2">
    <source>
        <dbReference type="ARBA" id="ARBA00022679"/>
    </source>
</evidence>
<dbReference type="SMART" id="SM00091">
    <property type="entry name" value="PAS"/>
    <property type="match status" value="3"/>
</dbReference>
<evidence type="ECO:0000256" key="5">
    <source>
        <dbReference type="ARBA" id="ARBA00022840"/>
    </source>
</evidence>
<dbReference type="InterPro" id="IPR036890">
    <property type="entry name" value="HATPase_C_sf"/>
</dbReference>
<evidence type="ECO:0000256" key="1">
    <source>
        <dbReference type="ARBA" id="ARBA00022553"/>
    </source>
</evidence>
<keyword evidence="6" id="KW-0902">Two-component regulatory system</keyword>
<dbReference type="SUPFAM" id="SSF55874">
    <property type="entry name" value="ATPase domain of HSP90 chaperone/DNA topoisomerase II/histidine kinase"/>
    <property type="match status" value="1"/>
</dbReference>
<dbReference type="PROSITE" id="PS50113">
    <property type="entry name" value="PAC"/>
    <property type="match status" value="3"/>
</dbReference>
<evidence type="ECO:0000259" key="8">
    <source>
        <dbReference type="PROSITE" id="PS50109"/>
    </source>
</evidence>
<feature type="domain" description="PAC" evidence="10">
    <location>
        <begin position="714"/>
        <end position="766"/>
    </location>
</feature>
<dbReference type="Gene3D" id="3.30.565.10">
    <property type="entry name" value="Histidine kinase-like ATPase, C-terminal domain"/>
    <property type="match status" value="1"/>
</dbReference>
<dbReference type="InterPro" id="IPR003594">
    <property type="entry name" value="HATPase_dom"/>
</dbReference>
<dbReference type="InterPro" id="IPR013767">
    <property type="entry name" value="PAS_fold"/>
</dbReference>
<dbReference type="InterPro" id="IPR000700">
    <property type="entry name" value="PAS-assoc_C"/>
</dbReference>
<keyword evidence="2" id="KW-0808">Transferase</keyword>
<evidence type="ECO:0000259" key="10">
    <source>
        <dbReference type="PROSITE" id="PS50113"/>
    </source>
</evidence>
<dbReference type="GO" id="GO:0000160">
    <property type="term" value="P:phosphorelay signal transduction system"/>
    <property type="evidence" value="ECO:0007669"/>
    <property type="project" value="UniProtKB-KW"/>
</dbReference>
<dbReference type="SMART" id="SM00387">
    <property type="entry name" value="HATPase_c"/>
    <property type="match status" value="1"/>
</dbReference>
<evidence type="ECO:0000256" key="7">
    <source>
        <dbReference type="SAM" id="Coils"/>
    </source>
</evidence>
<feature type="domain" description="PAS" evidence="9">
    <location>
        <begin position="255"/>
        <end position="307"/>
    </location>
</feature>
<dbReference type="NCBIfam" id="TIGR00229">
    <property type="entry name" value="sensory_box"/>
    <property type="match status" value="3"/>
</dbReference>
<feature type="domain" description="Histidine kinase" evidence="8">
    <location>
        <begin position="1012"/>
        <end position="1100"/>
    </location>
</feature>
<keyword evidence="4" id="KW-0418">Kinase</keyword>
<dbReference type="Pfam" id="PF07568">
    <property type="entry name" value="HisKA_2"/>
    <property type="match status" value="1"/>
</dbReference>
<keyword evidence="12" id="KW-1185">Reference proteome</keyword>
<dbReference type="InterPro" id="IPR035965">
    <property type="entry name" value="PAS-like_dom_sf"/>
</dbReference>
<evidence type="ECO:0000256" key="3">
    <source>
        <dbReference type="ARBA" id="ARBA00022741"/>
    </source>
</evidence>
<organism evidence="11 12">
    <name type="scientific">Cryomorpha ignava</name>
    <dbReference type="NCBI Taxonomy" id="101383"/>
    <lineage>
        <taxon>Bacteria</taxon>
        <taxon>Pseudomonadati</taxon>
        <taxon>Bacteroidota</taxon>
        <taxon>Flavobacteriia</taxon>
        <taxon>Flavobacteriales</taxon>
        <taxon>Cryomorphaceae</taxon>
        <taxon>Cryomorpha</taxon>
    </lineage>
</organism>
<dbReference type="Pfam" id="PF02518">
    <property type="entry name" value="HATPase_c"/>
    <property type="match status" value="1"/>
</dbReference>
<feature type="domain" description="PAS" evidence="9">
    <location>
        <begin position="378"/>
        <end position="448"/>
    </location>
</feature>
<accession>A0A7K3WKF6</accession>
<keyword evidence="1" id="KW-0597">Phosphoprotein</keyword>
<evidence type="ECO:0000256" key="6">
    <source>
        <dbReference type="ARBA" id="ARBA00023012"/>
    </source>
</evidence>
<dbReference type="PANTHER" id="PTHR43065:SF23">
    <property type="entry name" value="SENSOR HISTIDINE KINASE PDTAS"/>
    <property type="match status" value="1"/>
</dbReference>
<dbReference type="InterPro" id="IPR000014">
    <property type="entry name" value="PAS"/>
</dbReference>
<protein>
    <submittedName>
        <fullName evidence="11">PAS domain S-box protein</fullName>
    </submittedName>
</protein>